<reference evidence="1 2" key="1">
    <citation type="submission" date="2016-11" db="EMBL/GenBank/DDBJ databases">
        <title>Complete genome sequence of Sulfitobacter sp. AM1-D1, a toxic bacteria associated with marine dinoflagellate Alexandrium minutum in East China Sea.</title>
        <authorList>
            <person name="Yang Q."/>
            <person name="Zhang X."/>
            <person name="Tian X."/>
        </authorList>
    </citation>
    <scope>NUCLEOTIDE SEQUENCE [LARGE SCALE GENOMIC DNA]</scope>
    <source>
        <strain evidence="1 2">AM1-D1</strain>
    </source>
</reference>
<organism evidence="1 2">
    <name type="scientific">Sulfitobacter alexandrii</name>
    <dbReference type="NCBI Taxonomy" id="1917485"/>
    <lineage>
        <taxon>Bacteria</taxon>
        <taxon>Pseudomonadati</taxon>
        <taxon>Pseudomonadota</taxon>
        <taxon>Alphaproteobacteria</taxon>
        <taxon>Rhodobacterales</taxon>
        <taxon>Roseobacteraceae</taxon>
        <taxon>Sulfitobacter</taxon>
    </lineage>
</organism>
<dbReference type="KEGG" id="suam:BOO69_09670"/>
<dbReference type="Proteomes" id="UP000181897">
    <property type="component" value="Chromosome"/>
</dbReference>
<evidence type="ECO:0008006" key="3">
    <source>
        <dbReference type="Google" id="ProtNLM"/>
    </source>
</evidence>
<accession>A0A1J0WH44</accession>
<dbReference type="AlphaFoldDB" id="A0A1J0WH44"/>
<sequence length="143" mass="15646">MTYATVDDLKQTIPNRDLALLTDFDGAGDTVDDSRLEAALRDGTAEVNGMISKVVALPLDNPPDMLRVACRDIAIHRLYANAGRVTETQQKLRDAAMSYLRMIRDGKVSIGDSEGGAEVEASEGAMTIEGPERVFTRDSLRRF</sequence>
<evidence type="ECO:0000313" key="2">
    <source>
        <dbReference type="Proteomes" id="UP000181897"/>
    </source>
</evidence>
<protein>
    <recommendedName>
        <fullName evidence="3">DUF1320 domain-containing protein</fullName>
    </recommendedName>
</protein>
<dbReference type="EMBL" id="CP018076">
    <property type="protein sequence ID" value="APE43653.1"/>
    <property type="molecule type" value="Genomic_DNA"/>
</dbReference>
<dbReference type="RefSeq" id="WP_071971987.1">
    <property type="nucleotide sequence ID" value="NZ_CP018076.1"/>
</dbReference>
<proteinExistence type="predicted"/>
<dbReference type="Pfam" id="PF07030">
    <property type="entry name" value="Phage_Mu_Gp36"/>
    <property type="match status" value="1"/>
</dbReference>
<dbReference type="InterPro" id="IPR009752">
    <property type="entry name" value="Phage_Mu_GpJ"/>
</dbReference>
<gene>
    <name evidence="1" type="ORF">BOO69_09670</name>
</gene>
<name>A0A1J0WH44_9RHOB</name>
<keyword evidence="2" id="KW-1185">Reference proteome</keyword>
<dbReference type="STRING" id="1917485.BOO69_09670"/>
<evidence type="ECO:0000313" key="1">
    <source>
        <dbReference type="EMBL" id="APE43653.1"/>
    </source>
</evidence>